<gene>
    <name evidence="2" type="ORF">FME64_30590</name>
</gene>
<reference evidence="2" key="1">
    <citation type="submission" date="2019-07" db="EMBL/GenBank/DDBJ databases">
        <authorList>
            <person name="Lazarte J.N."/>
            <person name="Poliero A."/>
            <person name="Beron C."/>
        </authorList>
    </citation>
    <scope>NUCLEOTIDE SEQUENCE</scope>
    <source>
        <strain evidence="2">FCC7</strain>
    </source>
</reference>
<protein>
    <recommendedName>
        <fullName evidence="4">DUF2178 domain-containing protein</fullName>
    </recommendedName>
</protein>
<proteinExistence type="predicted"/>
<feature type="transmembrane region" description="Helical" evidence="1">
    <location>
        <begin position="6"/>
        <end position="24"/>
    </location>
</feature>
<feature type="transmembrane region" description="Helical" evidence="1">
    <location>
        <begin position="45"/>
        <end position="66"/>
    </location>
</feature>
<evidence type="ECO:0000313" key="3">
    <source>
        <dbReference type="Proteomes" id="UP000775627"/>
    </source>
</evidence>
<comment type="caution">
    <text evidence="2">The sequence shown here is derived from an EMBL/GenBank/DDBJ whole genome shotgun (WGS) entry which is preliminary data.</text>
</comment>
<reference evidence="2" key="2">
    <citation type="journal article" date="2021" name="J. Invertebr. Pathol.">
        <title>Molecular characterization of a Bacillus thuringiensis strain from Argentina, toxic against Lepidoptera and Coleoptera, based on its whole-genome and Cry protein analysis.</title>
        <authorList>
            <person name="Nicolas Lazarte J."/>
            <person name="Pia Valacco M."/>
            <person name="Moreno S."/>
            <person name="Salerno G.L."/>
            <person name="Beron C.M."/>
        </authorList>
    </citation>
    <scope>NUCLEOTIDE SEQUENCE</scope>
    <source>
        <strain evidence="2">FCC7</strain>
    </source>
</reference>
<keyword evidence="1" id="KW-1133">Transmembrane helix</keyword>
<sequence>MLTIFAKISTAILLMSIAYWMYYLDKNKKDERGEQVVGRASKYAFLFSYILLGFFAILHLNGYILVDEIFNFLVIIISMMAFINSLLIFVFNKKLG</sequence>
<name>A0AAW4HZD5_BACTU</name>
<keyword evidence="1" id="KW-0812">Transmembrane</keyword>
<dbReference type="EMBL" id="VIXF01000008">
    <property type="protein sequence ID" value="MBN9901608.1"/>
    <property type="molecule type" value="Genomic_DNA"/>
</dbReference>
<organism evidence="2 3">
    <name type="scientific">Bacillus thuringiensis</name>
    <dbReference type="NCBI Taxonomy" id="1428"/>
    <lineage>
        <taxon>Bacteria</taxon>
        <taxon>Bacillati</taxon>
        <taxon>Bacillota</taxon>
        <taxon>Bacilli</taxon>
        <taxon>Bacillales</taxon>
        <taxon>Bacillaceae</taxon>
        <taxon>Bacillus</taxon>
        <taxon>Bacillus cereus group</taxon>
    </lineage>
</organism>
<accession>A0AAW4HZD5</accession>
<dbReference type="AlphaFoldDB" id="A0AAW4HZD5"/>
<evidence type="ECO:0008006" key="4">
    <source>
        <dbReference type="Google" id="ProtNLM"/>
    </source>
</evidence>
<evidence type="ECO:0000256" key="1">
    <source>
        <dbReference type="SAM" id="Phobius"/>
    </source>
</evidence>
<evidence type="ECO:0000313" key="2">
    <source>
        <dbReference type="EMBL" id="MBN9901608.1"/>
    </source>
</evidence>
<dbReference type="RefSeq" id="WP_100616762.1">
    <property type="nucleotide sequence ID" value="NZ_JAWUAH010000002.1"/>
</dbReference>
<dbReference type="Proteomes" id="UP000775627">
    <property type="component" value="Unassembled WGS sequence"/>
</dbReference>
<feature type="transmembrane region" description="Helical" evidence="1">
    <location>
        <begin position="72"/>
        <end position="91"/>
    </location>
</feature>
<keyword evidence="1" id="KW-0472">Membrane</keyword>